<evidence type="ECO:0000313" key="2">
    <source>
        <dbReference type="Proteomes" id="UP001589619"/>
    </source>
</evidence>
<proteinExistence type="predicted"/>
<evidence type="ECO:0000313" key="1">
    <source>
        <dbReference type="EMBL" id="MFB9752026.1"/>
    </source>
</evidence>
<sequence>MRSNLMALTSWLRDKYTLYCPNCSNELNWFETAYGTGIRIDYLRCVVCDMFFIKDAALTPTDAPGKRVEHFKKQGWDDEGYQGVPTSYFYKPGWISKIERLLGLN</sequence>
<keyword evidence="2" id="KW-1185">Reference proteome</keyword>
<dbReference type="Proteomes" id="UP001589619">
    <property type="component" value="Unassembled WGS sequence"/>
</dbReference>
<organism evidence="1 2">
    <name type="scientific">Paenibacillus hodogayensis</name>
    <dbReference type="NCBI Taxonomy" id="279208"/>
    <lineage>
        <taxon>Bacteria</taxon>
        <taxon>Bacillati</taxon>
        <taxon>Bacillota</taxon>
        <taxon>Bacilli</taxon>
        <taxon>Bacillales</taxon>
        <taxon>Paenibacillaceae</taxon>
        <taxon>Paenibacillus</taxon>
    </lineage>
</organism>
<dbReference type="EMBL" id="JBHMAG010000009">
    <property type="protein sequence ID" value="MFB9752026.1"/>
    <property type="molecule type" value="Genomic_DNA"/>
</dbReference>
<accession>A0ABV5VUP6</accession>
<gene>
    <name evidence="1" type="ORF">ACFFNY_10710</name>
</gene>
<protein>
    <submittedName>
        <fullName evidence="1">Uncharacterized protein</fullName>
    </submittedName>
</protein>
<reference evidence="1 2" key="1">
    <citation type="submission" date="2024-09" db="EMBL/GenBank/DDBJ databases">
        <authorList>
            <person name="Sun Q."/>
            <person name="Mori K."/>
        </authorList>
    </citation>
    <scope>NUCLEOTIDE SEQUENCE [LARGE SCALE GENOMIC DNA]</scope>
    <source>
        <strain evidence="1 2">JCM 12520</strain>
    </source>
</reference>
<comment type="caution">
    <text evidence="1">The sequence shown here is derived from an EMBL/GenBank/DDBJ whole genome shotgun (WGS) entry which is preliminary data.</text>
</comment>
<dbReference type="RefSeq" id="WP_344910651.1">
    <property type="nucleotide sequence ID" value="NZ_BAAAYO010000010.1"/>
</dbReference>
<name>A0ABV5VUP6_9BACL</name>